<dbReference type="Proteomes" id="UP000262524">
    <property type="component" value="Unassembled WGS sequence"/>
</dbReference>
<feature type="domain" description="DUF4179" evidence="2">
    <location>
        <begin position="59"/>
        <end position="142"/>
    </location>
</feature>
<dbReference type="InterPro" id="IPR025436">
    <property type="entry name" value="DUF4179"/>
</dbReference>
<keyword evidence="1" id="KW-0472">Membrane</keyword>
<comment type="caution">
    <text evidence="3">The sequence shown here is derived from an EMBL/GenBank/DDBJ whole genome shotgun (WGS) entry which is preliminary data.</text>
</comment>
<dbReference type="Pfam" id="PF13786">
    <property type="entry name" value="DUF4179"/>
    <property type="match status" value="1"/>
</dbReference>
<name>A0A374NIW9_9FIRM</name>
<gene>
    <name evidence="3" type="ORF">DXD91_09940</name>
</gene>
<proteinExistence type="predicted"/>
<evidence type="ECO:0000313" key="3">
    <source>
        <dbReference type="EMBL" id="RGI85638.1"/>
    </source>
</evidence>
<evidence type="ECO:0000256" key="1">
    <source>
        <dbReference type="SAM" id="Phobius"/>
    </source>
</evidence>
<accession>A0A374NIW9</accession>
<feature type="transmembrane region" description="Helical" evidence="1">
    <location>
        <begin position="61"/>
        <end position="83"/>
    </location>
</feature>
<dbReference type="AlphaFoldDB" id="A0A374NIW9"/>
<evidence type="ECO:0000313" key="4">
    <source>
        <dbReference type="Proteomes" id="UP000262524"/>
    </source>
</evidence>
<reference evidence="3 4" key="1">
    <citation type="submission" date="2018-08" db="EMBL/GenBank/DDBJ databases">
        <title>A genome reference for cultivated species of the human gut microbiota.</title>
        <authorList>
            <person name="Zou Y."/>
            <person name="Xue W."/>
            <person name="Luo G."/>
        </authorList>
    </citation>
    <scope>NUCLEOTIDE SEQUENCE [LARGE SCALE GENOMIC DNA]</scope>
    <source>
        <strain evidence="3 4">TM10-1AC</strain>
    </source>
</reference>
<organism evidence="3 4">
    <name type="scientific">Anaerobutyricum hallii</name>
    <dbReference type="NCBI Taxonomy" id="39488"/>
    <lineage>
        <taxon>Bacteria</taxon>
        <taxon>Bacillati</taxon>
        <taxon>Bacillota</taxon>
        <taxon>Clostridia</taxon>
        <taxon>Lachnospirales</taxon>
        <taxon>Lachnospiraceae</taxon>
        <taxon>Anaerobutyricum</taxon>
    </lineage>
</organism>
<dbReference type="EMBL" id="QSOE01000065">
    <property type="protein sequence ID" value="RGI85638.1"/>
    <property type="molecule type" value="Genomic_DNA"/>
</dbReference>
<protein>
    <submittedName>
        <fullName evidence="3">DUF4179 domain-containing protein</fullName>
    </submittedName>
</protein>
<keyword evidence="1" id="KW-0812">Transmembrane</keyword>
<dbReference type="Gene3D" id="2.60.40.1630">
    <property type="entry name" value="bacillus anthracis domain"/>
    <property type="match status" value="1"/>
</dbReference>
<evidence type="ECO:0000259" key="2">
    <source>
        <dbReference type="Pfam" id="PF13786"/>
    </source>
</evidence>
<sequence>MQEEFVMKKAEKELKKQLRQDVEIPSVVRKKTDMAFTKIKNEAKQDEAGKTGRVFMPRKRIAIVATVLTLVIGTGTLAGVQYAKWSDGVNISVHGTDKQKEKLDKQGYTSYPNVSVTRNGVTVTVTQCIADSYGAVISLKVEGYQPPKGKAATFGKLWFPDSRDTLSAGGGGFYEISSNKDGSSNTVKEDGTMEYIIGLSACERGSLLNHKISIELTDIGYDLGKNEMKIEKKGVWNLEWILKGSKECQKFDINKEFGNTGVKLVSAEISALGLELVSDYPKGCKYADMNGEHQPPSFAGVKMKDGKVYTYESVVDGSGEQFETGSSGKLYGKFTETVTTKKILEVKQIKALLFFKKSAGDSETYKAEDYYEIPLEVEK</sequence>
<keyword evidence="1" id="KW-1133">Transmembrane helix</keyword>